<evidence type="ECO:0000313" key="6">
    <source>
        <dbReference type="Proteomes" id="UP000034202"/>
    </source>
</evidence>
<dbReference type="Gene3D" id="3.30.70.330">
    <property type="match status" value="1"/>
</dbReference>
<name>A0A0G1SE12_9BACT</name>
<proteinExistence type="predicted"/>
<gene>
    <name evidence="5" type="ORF">UX55_C0008G0017</name>
</gene>
<dbReference type="Pfam" id="PF00076">
    <property type="entry name" value="RRM_1"/>
    <property type="match status" value="1"/>
</dbReference>
<protein>
    <submittedName>
        <fullName evidence="5">RNA-binding protein</fullName>
    </submittedName>
</protein>
<dbReference type="PROSITE" id="PS50102">
    <property type="entry name" value="RRM"/>
    <property type="match status" value="1"/>
</dbReference>
<dbReference type="CDD" id="cd21608">
    <property type="entry name" value="RRM2_NsCP33_like"/>
    <property type="match status" value="1"/>
</dbReference>
<keyword evidence="1" id="KW-0677">Repeat</keyword>
<evidence type="ECO:0000256" key="3">
    <source>
        <dbReference type="SAM" id="MobiDB-lite"/>
    </source>
</evidence>
<sequence length="102" mass="11432">MGTKLYIGNLPYSTTSDSLKSLFSEVGNVTSAQVMTDKFSGRSRGFGFVEMSTPEEAQSAIDKFNGHEQDGRKIVVNEAKPMTERSERPRRTFGGDRDSRRY</sequence>
<dbReference type="InterPro" id="IPR048289">
    <property type="entry name" value="RRM2_NsCP33-like"/>
</dbReference>
<evidence type="ECO:0000259" key="4">
    <source>
        <dbReference type="PROSITE" id="PS50102"/>
    </source>
</evidence>
<dbReference type="Proteomes" id="UP000034202">
    <property type="component" value="Unassembled WGS sequence"/>
</dbReference>
<organism evidence="5 6">
    <name type="scientific">Candidatus Azambacteria bacterium GW2011_GWE2_46_45</name>
    <dbReference type="NCBI Taxonomy" id="1618625"/>
    <lineage>
        <taxon>Bacteria</taxon>
        <taxon>Candidatus Azamiibacteriota</taxon>
    </lineage>
</organism>
<evidence type="ECO:0000256" key="1">
    <source>
        <dbReference type="ARBA" id="ARBA00022737"/>
    </source>
</evidence>
<dbReference type="InterPro" id="IPR050502">
    <property type="entry name" value="Euk_RNA-bind_prot"/>
</dbReference>
<dbReference type="EMBL" id="LCMQ01000008">
    <property type="protein sequence ID" value="KKU40353.1"/>
    <property type="molecule type" value="Genomic_DNA"/>
</dbReference>
<evidence type="ECO:0000256" key="2">
    <source>
        <dbReference type="ARBA" id="ARBA00022884"/>
    </source>
</evidence>
<evidence type="ECO:0000313" key="5">
    <source>
        <dbReference type="EMBL" id="KKU40353.1"/>
    </source>
</evidence>
<dbReference type="AlphaFoldDB" id="A0A0G1SE12"/>
<dbReference type="PANTHER" id="PTHR48025:SF1">
    <property type="entry name" value="RRM DOMAIN-CONTAINING PROTEIN"/>
    <property type="match status" value="1"/>
</dbReference>
<feature type="domain" description="RRM" evidence="4">
    <location>
        <begin position="3"/>
        <end position="81"/>
    </location>
</feature>
<dbReference type="InterPro" id="IPR000504">
    <property type="entry name" value="RRM_dom"/>
</dbReference>
<dbReference type="InterPro" id="IPR035979">
    <property type="entry name" value="RBD_domain_sf"/>
</dbReference>
<reference evidence="5 6" key="1">
    <citation type="journal article" date="2015" name="Nature">
        <title>rRNA introns, odd ribosomes, and small enigmatic genomes across a large radiation of phyla.</title>
        <authorList>
            <person name="Brown C.T."/>
            <person name="Hug L.A."/>
            <person name="Thomas B.C."/>
            <person name="Sharon I."/>
            <person name="Castelle C.J."/>
            <person name="Singh A."/>
            <person name="Wilkins M.J."/>
            <person name="Williams K.H."/>
            <person name="Banfield J.F."/>
        </authorList>
    </citation>
    <scope>NUCLEOTIDE SEQUENCE [LARGE SCALE GENOMIC DNA]</scope>
</reference>
<dbReference type="PATRIC" id="fig|1618625.3.peg.144"/>
<dbReference type="SMART" id="SM00360">
    <property type="entry name" value="RRM"/>
    <property type="match status" value="1"/>
</dbReference>
<feature type="region of interest" description="Disordered" evidence="3">
    <location>
        <begin position="67"/>
        <end position="102"/>
    </location>
</feature>
<dbReference type="GO" id="GO:0003729">
    <property type="term" value="F:mRNA binding"/>
    <property type="evidence" value="ECO:0007669"/>
    <property type="project" value="TreeGrafter"/>
</dbReference>
<dbReference type="SUPFAM" id="SSF54928">
    <property type="entry name" value="RNA-binding domain, RBD"/>
    <property type="match status" value="1"/>
</dbReference>
<dbReference type="InterPro" id="IPR012677">
    <property type="entry name" value="Nucleotide-bd_a/b_plait_sf"/>
</dbReference>
<accession>A0A0G1SE12</accession>
<comment type="caution">
    <text evidence="5">The sequence shown here is derived from an EMBL/GenBank/DDBJ whole genome shotgun (WGS) entry which is preliminary data.</text>
</comment>
<keyword evidence="2" id="KW-0694">RNA-binding</keyword>
<dbReference type="PANTHER" id="PTHR48025">
    <property type="entry name" value="OS02G0815200 PROTEIN"/>
    <property type="match status" value="1"/>
</dbReference>